<protein>
    <submittedName>
        <fullName evidence="2">Uncharacterized protein</fullName>
    </submittedName>
</protein>
<comment type="caution">
    <text evidence="2">The sequence shown here is derived from an EMBL/GenBank/DDBJ whole genome shotgun (WGS) entry which is preliminary data.</text>
</comment>
<evidence type="ECO:0000256" key="1">
    <source>
        <dbReference type="SAM" id="MobiDB-lite"/>
    </source>
</evidence>
<sequence length="120" mass="12970">MSTWGILRNDFHRYDIPHSFIPPSCCFPPTRLPPPNPHSSPSPFSPPHDGDDVRSSISQPGAGDDMGNLACEFSPALDMVTEVQLSAPTSCLKGLHHMSTAQRKGFWSVFTASLGFMAAA</sequence>
<proteinExistence type="predicted"/>
<evidence type="ECO:0000313" key="2">
    <source>
        <dbReference type="EMBL" id="KAJ4932859.1"/>
    </source>
</evidence>
<feature type="compositionally biased region" description="Pro residues" evidence="1">
    <location>
        <begin position="31"/>
        <end position="46"/>
    </location>
</feature>
<gene>
    <name evidence="2" type="ORF">JOQ06_029699</name>
</gene>
<name>A0AAD6AY28_9TELE</name>
<feature type="non-terminal residue" evidence="2">
    <location>
        <position position="120"/>
    </location>
</feature>
<dbReference type="AlphaFoldDB" id="A0AAD6AY28"/>
<keyword evidence="3" id="KW-1185">Reference proteome</keyword>
<dbReference type="EMBL" id="JAPTMU010000013">
    <property type="protein sequence ID" value="KAJ4932859.1"/>
    <property type="molecule type" value="Genomic_DNA"/>
</dbReference>
<dbReference type="Proteomes" id="UP001219934">
    <property type="component" value="Unassembled WGS sequence"/>
</dbReference>
<organism evidence="2 3">
    <name type="scientific">Pogonophryne albipinna</name>
    <dbReference type="NCBI Taxonomy" id="1090488"/>
    <lineage>
        <taxon>Eukaryota</taxon>
        <taxon>Metazoa</taxon>
        <taxon>Chordata</taxon>
        <taxon>Craniata</taxon>
        <taxon>Vertebrata</taxon>
        <taxon>Euteleostomi</taxon>
        <taxon>Actinopterygii</taxon>
        <taxon>Neopterygii</taxon>
        <taxon>Teleostei</taxon>
        <taxon>Neoteleostei</taxon>
        <taxon>Acanthomorphata</taxon>
        <taxon>Eupercaria</taxon>
        <taxon>Perciformes</taxon>
        <taxon>Notothenioidei</taxon>
        <taxon>Pogonophryne</taxon>
    </lineage>
</organism>
<accession>A0AAD6AY28</accession>
<evidence type="ECO:0000313" key="3">
    <source>
        <dbReference type="Proteomes" id="UP001219934"/>
    </source>
</evidence>
<feature type="region of interest" description="Disordered" evidence="1">
    <location>
        <begin position="31"/>
        <end position="67"/>
    </location>
</feature>
<reference evidence="2" key="1">
    <citation type="submission" date="2022-11" db="EMBL/GenBank/DDBJ databases">
        <title>Chromosome-level genome of Pogonophryne albipinna.</title>
        <authorList>
            <person name="Jo E."/>
        </authorList>
    </citation>
    <scope>NUCLEOTIDE SEQUENCE</scope>
    <source>
        <strain evidence="2">SGF0006</strain>
        <tissue evidence="2">Muscle</tissue>
    </source>
</reference>